<dbReference type="SUPFAM" id="SSF50998">
    <property type="entry name" value="Quinoprotein alcohol dehydrogenase-like"/>
    <property type="match status" value="1"/>
</dbReference>
<organism evidence="3">
    <name type="scientific">Guillardia theta</name>
    <name type="common">Cryptophyte</name>
    <name type="synonym">Cryptomonas phi</name>
    <dbReference type="NCBI Taxonomy" id="55529"/>
    <lineage>
        <taxon>Eukaryota</taxon>
        <taxon>Cryptophyceae</taxon>
        <taxon>Pyrenomonadales</taxon>
        <taxon>Geminigeraceae</taxon>
        <taxon>Guillardia</taxon>
    </lineage>
</organism>
<name>A0A7S4PD75_GUITH</name>
<gene>
    <name evidence="3" type="ORF">GTHE00462_LOCUS33326</name>
</gene>
<evidence type="ECO:0000256" key="1">
    <source>
        <dbReference type="SAM" id="MobiDB-lite"/>
    </source>
</evidence>
<dbReference type="InterPro" id="IPR032839">
    <property type="entry name" value="RAB3GAP_N"/>
</dbReference>
<feature type="compositionally biased region" description="Basic and acidic residues" evidence="1">
    <location>
        <begin position="1"/>
        <end position="35"/>
    </location>
</feature>
<dbReference type="Gene3D" id="2.130.10.10">
    <property type="entry name" value="YVTN repeat-like/Quinoprotein amine dehydrogenase"/>
    <property type="match status" value="1"/>
</dbReference>
<dbReference type="Pfam" id="PF14655">
    <property type="entry name" value="RAB3GAP2_N"/>
    <property type="match status" value="1"/>
</dbReference>
<dbReference type="InterPro" id="IPR026059">
    <property type="entry name" value="Rab3GAP2"/>
</dbReference>
<reference evidence="3" key="1">
    <citation type="submission" date="2021-01" db="EMBL/GenBank/DDBJ databases">
        <authorList>
            <person name="Corre E."/>
            <person name="Pelletier E."/>
            <person name="Niang G."/>
            <person name="Scheremetjew M."/>
            <person name="Finn R."/>
            <person name="Kale V."/>
            <person name="Holt S."/>
            <person name="Cochrane G."/>
            <person name="Meng A."/>
            <person name="Brown T."/>
            <person name="Cohen L."/>
        </authorList>
    </citation>
    <scope>NUCLEOTIDE SEQUENCE</scope>
    <source>
        <strain evidence="3">CCMP 2712</strain>
    </source>
</reference>
<dbReference type="AlphaFoldDB" id="A0A7S4PD75"/>
<dbReference type="PANTHER" id="PTHR12472">
    <property type="entry name" value="RAB3-GAP REGULATORY DOMAIN"/>
    <property type="match status" value="1"/>
</dbReference>
<protein>
    <recommendedName>
        <fullName evidence="2">Rab3-GAP regulatory subunit N-terminal domain-containing protein</fullName>
    </recommendedName>
</protein>
<sequence length="491" mass="54154">MAELMRRVVRAAEEGGRGDDGERRGEKDGNEDRESSSSLPAEDEGAVETWLSLAHSVAPLCQLAAVAKNEVVVMGSLKTSSDMVVVHGSDEIKVIQWVEIVQIANNTRSTQAFLFVGCQTGLVIVYDRAGKVCFQQQFHDSCVQAFKARGGETTMDCTQDFLIIYSDNIIVRLDASSLISTFINQSGRLDACKWKFTDRSSVNDAVCCGLDAQAQTSDFWGALYYKVLVAGHSPCLSVYAACDEKNSYSAKEVLSKLTSAAFSVAKNLLWGSSSNEEKKEVSKDESNFAKSARAFDAFEDPKRTVRSLFLDPSGRLCAASDNLGRVLLVDVEEMTILRVWKGYREAQTAWTCLVDGGERDDVRHAESSTSSLTSERETSKTPAATEESADQGLSVKAGDLCLFLYAPRRRILEVWHNRSGHRIAVERLHHTTRILPIAIFYDQDGSSVIDSEATENPSVPATPGREGRRMELVTLDSRGDVVCWWVERKVN</sequence>
<accession>A0A7S4PD75</accession>
<dbReference type="InterPro" id="IPR015943">
    <property type="entry name" value="WD40/YVTN_repeat-like_dom_sf"/>
</dbReference>
<feature type="region of interest" description="Disordered" evidence="1">
    <location>
        <begin position="361"/>
        <end position="390"/>
    </location>
</feature>
<dbReference type="PANTHER" id="PTHR12472:SF0">
    <property type="entry name" value="RAB3 GTPASE-ACTIVATING PROTEIN NON-CATALYTIC SUBUNIT"/>
    <property type="match status" value="1"/>
</dbReference>
<feature type="region of interest" description="Disordered" evidence="1">
    <location>
        <begin position="1"/>
        <end position="41"/>
    </location>
</feature>
<dbReference type="EMBL" id="HBKN01042590">
    <property type="protein sequence ID" value="CAE2331214.1"/>
    <property type="molecule type" value="Transcribed_RNA"/>
</dbReference>
<feature type="domain" description="Rab3-GAP regulatory subunit N-terminal" evidence="2">
    <location>
        <begin position="85"/>
        <end position="434"/>
    </location>
</feature>
<evidence type="ECO:0000259" key="2">
    <source>
        <dbReference type="Pfam" id="PF14655"/>
    </source>
</evidence>
<dbReference type="InterPro" id="IPR011047">
    <property type="entry name" value="Quinoprotein_ADH-like_sf"/>
</dbReference>
<proteinExistence type="predicted"/>
<evidence type="ECO:0000313" key="3">
    <source>
        <dbReference type="EMBL" id="CAE2331214.1"/>
    </source>
</evidence>